<comment type="caution">
    <text evidence="2">The sequence shown here is derived from an EMBL/GenBank/DDBJ whole genome shotgun (WGS) entry which is preliminary data.</text>
</comment>
<keyword evidence="3" id="KW-1185">Reference proteome</keyword>
<reference evidence="2" key="1">
    <citation type="submission" date="2022-10" db="EMBL/GenBank/DDBJ databases">
        <title>Hoeflea sp. G2-23, isolated from marine algae.</title>
        <authorList>
            <person name="Kristyanto S."/>
            <person name="Kim J.M."/>
            <person name="Jeon C.O."/>
        </authorList>
    </citation>
    <scope>NUCLEOTIDE SEQUENCE</scope>
    <source>
        <strain evidence="2">G2-23</strain>
    </source>
</reference>
<protein>
    <submittedName>
        <fullName evidence="2">Uncharacterized protein</fullName>
    </submittedName>
</protein>
<organism evidence="2 3">
    <name type="scientific">Hoeflea algicola</name>
    <dbReference type="NCBI Taxonomy" id="2983763"/>
    <lineage>
        <taxon>Bacteria</taxon>
        <taxon>Pseudomonadati</taxon>
        <taxon>Pseudomonadota</taxon>
        <taxon>Alphaproteobacteria</taxon>
        <taxon>Hyphomicrobiales</taxon>
        <taxon>Rhizobiaceae</taxon>
        <taxon>Hoeflea</taxon>
    </lineage>
</organism>
<feature type="region of interest" description="Disordered" evidence="1">
    <location>
        <begin position="21"/>
        <end position="47"/>
    </location>
</feature>
<sequence length="86" mass="8986">MSYYDHATMMALKLGPWRDPAAATRNGHNPHRSGATADRTVSPASSNHFGRLVRQLLGGLSLMASAATRAAPGGTRERGGDAPGKT</sequence>
<name>A0ABT3ZB75_9HYPH</name>
<gene>
    <name evidence="2" type="ORF">OEG84_14980</name>
</gene>
<evidence type="ECO:0000313" key="2">
    <source>
        <dbReference type="EMBL" id="MCY0148973.1"/>
    </source>
</evidence>
<accession>A0ABT3ZB75</accession>
<dbReference type="RefSeq" id="WP_267654496.1">
    <property type="nucleotide sequence ID" value="NZ_JAOVZR010000001.1"/>
</dbReference>
<evidence type="ECO:0000256" key="1">
    <source>
        <dbReference type="SAM" id="MobiDB-lite"/>
    </source>
</evidence>
<feature type="region of interest" description="Disordered" evidence="1">
    <location>
        <begin position="67"/>
        <end position="86"/>
    </location>
</feature>
<proteinExistence type="predicted"/>
<dbReference type="EMBL" id="JAOVZR010000001">
    <property type="protein sequence ID" value="MCY0148973.1"/>
    <property type="molecule type" value="Genomic_DNA"/>
</dbReference>
<dbReference type="Proteomes" id="UP001073227">
    <property type="component" value="Unassembled WGS sequence"/>
</dbReference>
<evidence type="ECO:0000313" key="3">
    <source>
        <dbReference type="Proteomes" id="UP001073227"/>
    </source>
</evidence>